<dbReference type="InterPro" id="IPR032675">
    <property type="entry name" value="LRR_dom_sf"/>
</dbReference>
<comment type="caution">
    <text evidence="3">The sequence shown here is derived from an EMBL/GenBank/DDBJ whole genome shotgun (WGS) entry which is preliminary data.</text>
</comment>
<dbReference type="SUPFAM" id="SSF52047">
    <property type="entry name" value="RNI-like"/>
    <property type="match status" value="1"/>
</dbReference>
<dbReference type="Proteomes" id="UP001367508">
    <property type="component" value="Unassembled WGS sequence"/>
</dbReference>
<dbReference type="SUPFAM" id="SSF52058">
    <property type="entry name" value="L domain-like"/>
    <property type="match status" value="1"/>
</dbReference>
<keyword evidence="1" id="KW-0677">Repeat</keyword>
<dbReference type="EMBL" id="JAYMYQ010000001">
    <property type="protein sequence ID" value="KAK7362106.1"/>
    <property type="molecule type" value="Genomic_DNA"/>
</dbReference>
<dbReference type="Pfam" id="PF23282">
    <property type="entry name" value="WHD_ROQ1"/>
    <property type="match status" value="1"/>
</dbReference>
<protein>
    <recommendedName>
        <fullName evidence="2">Disease resistance protein Roq1-like winged-helix domain-containing protein</fullName>
    </recommendedName>
</protein>
<proteinExistence type="predicted"/>
<name>A0AAN9R7K0_CANGL</name>
<dbReference type="InterPro" id="IPR044974">
    <property type="entry name" value="Disease_R_plants"/>
</dbReference>
<dbReference type="PRINTS" id="PR00364">
    <property type="entry name" value="DISEASERSIST"/>
</dbReference>
<evidence type="ECO:0000256" key="1">
    <source>
        <dbReference type="ARBA" id="ARBA00022737"/>
    </source>
</evidence>
<dbReference type="PANTHER" id="PTHR11017:SF479">
    <property type="entry name" value="DISEASE RESISTANCE PROTEIN (TIR-NBS-LRR CLASS) FAMILY"/>
    <property type="match status" value="1"/>
</dbReference>
<evidence type="ECO:0000313" key="3">
    <source>
        <dbReference type="EMBL" id="KAK7362106.1"/>
    </source>
</evidence>
<sequence>MEALAIEEEILSRENFGNDGQALRSELISKLLKEYERRTSVESSIVRRRLYCKRVFIVLDDGQCKERVTSILNSYGFYADIGLRTLQDNALITIENDAVQMHDLMQEMGWEIVRQESIKEPGGRSRLWDPKEVYDVLKNNRDLVNLKRIDLRQSKWLTELPDFTMSSNLEEVLLSGCESLPHIHPSILSLQSLVTLDLDRYKEVRSLESASCLRSLEYICLYGCSRLEKFSVSSEEIRILILKEVSIEVLPSTIGHLSRLEHLEIQNLRLKNLPNELSCLGNLKNLYILDCPRLMINKQQLQVIFHGLHSLQMLFLTGCSYLTEVPDNISILSSLYSLDLHETNIECLPESIKQLTKLEHICLNDCKRFRSLPEFPQSVIKINLKRCNIEYLPTNIKQIANLEYLDLHDCKRLLFLPELPQSIECLDISMCCKSLWSLPNLPQSIIDLDISGSNIGSLAESINQLTNLIYFHNCGRLRSLPKLPQSVTRFELNNCTSLERVNSTGWKKKRYFSINLRNCVNLDEHVKSSILENTNSSTKESVYRRFYICLPGSRVPEWFKDNRTTRDSITIELDRHRQIIAFVLCIVLCPFSSNKGLYTFFVECYQDGVTPVLLDPKQAFNRRSLEVETQLNSNHVRLWSCSPVYSLSKSRTTRNLSFKFVVKSVRRRKPHPDTTIKECGVFPIYGIRE</sequence>
<keyword evidence="4" id="KW-1185">Reference proteome</keyword>
<gene>
    <name evidence="3" type="ORF">VNO77_04206</name>
</gene>
<feature type="domain" description="Disease resistance protein Roq1-like winged-helix" evidence="2">
    <location>
        <begin position="66"/>
        <end position="117"/>
    </location>
</feature>
<dbReference type="InterPro" id="IPR058192">
    <property type="entry name" value="WHD_ROQ1-like"/>
</dbReference>
<organism evidence="3 4">
    <name type="scientific">Canavalia gladiata</name>
    <name type="common">Sword bean</name>
    <name type="synonym">Dolichos gladiatus</name>
    <dbReference type="NCBI Taxonomy" id="3824"/>
    <lineage>
        <taxon>Eukaryota</taxon>
        <taxon>Viridiplantae</taxon>
        <taxon>Streptophyta</taxon>
        <taxon>Embryophyta</taxon>
        <taxon>Tracheophyta</taxon>
        <taxon>Spermatophyta</taxon>
        <taxon>Magnoliopsida</taxon>
        <taxon>eudicotyledons</taxon>
        <taxon>Gunneridae</taxon>
        <taxon>Pentapetalae</taxon>
        <taxon>rosids</taxon>
        <taxon>fabids</taxon>
        <taxon>Fabales</taxon>
        <taxon>Fabaceae</taxon>
        <taxon>Papilionoideae</taxon>
        <taxon>50 kb inversion clade</taxon>
        <taxon>NPAAA clade</taxon>
        <taxon>indigoferoid/millettioid clade</taxon>
        <taxon>Phaseoleae</taxon>
        <taxon>Canavalia</taxon>
    </lineage>
</organism>
<accession>A0AAN9R7K0</accession>
<dbReference type="Gene3D" id="3.80.10.10">
    <property type="entry name" value="Ribonuclease Inhibitor"/>
    <property type="match status" value="3"/>
</dbReference>
<dbReference type="PANTHER" id="PTHR11017">
    <property type="entry name" value="LEUCINE-RICH REPEAT-CONTAINING PROTEIN"/>
    <property type="match status" value="1"/>
</dbReference>
<evidence type="ECO:0000259" key="2">
    <source>
        <dbReference type="Pfam" id="PF23282"/>
    </source>
</evidence>
<evidence type="ECO:0000313" key="4">
    <source>
        <dbReference type="Proteomes" id="UP001367508"/>
    </source>
</evidence>
<dbReference type="AlphaFoldDB" id="A0AAN9R7K0"/>
<dbReference type="GO" id="GO:0006952">
    <property type="term" value="P:defense response"/>
    <property type="evidence" value="ECO:0007669"/>
    <property type="project" value="InterPro"/>
</dbReference>
<reference evidence="3 4" key="1">
    <citation type="submission" date="2024-01" db="EMBL/GenBank/DDBJ databases">
        <title>The genomes of 5 underutilized Papilionoideae crops provide insights into root nodulation and disease resistanc.</title>
        <authorList>
            <person name="Jiang F."/>
        </authorList>
    </citation>
    <scope>NUCLEOTIDE SEQUENCE [LARGE SCALE GENOMIC DNA]</scope>
    <source>
        <strain evidence="3">LVBAO_FW01</strain>
        <tissue evidence="3">Leaves</tissue>
    </source>
</reference>